<feature type="transmembrane region" description="Helical" evidence="8">
    <location>
        <begin position="164"/>
        <end position="181"/>
    </location>
</feature>
<evidence type="ECO:0000259" key="9">
    <source>
        <dbReference type="PROSITE" id="PS50928"/>
    </source>
</evidence>
<sequence length="222" mass="24592">MMNMMFLFEPNTILRFAHGIFITLYVSIISIIIAILGGIVMGIIMASKSTLATFLCRLYLESIRIIPILAWLFIVYFGLSTLSGVHINALTASILVFGLWGIAEMGDLTRGALTSIALHQTQSAKAIGLNRIQIAVFVIFPQAFLRLLPSSINLFTRMIKTTSLLALIGVIDLLKVGQQIIEANILKIPDASFWVYGAIFIIYFFLCYPLSILSKKLEAKIS</sequence>
<dbReference type="GO" id="GO:0006865">
    <property type="term" value="P:amino acid transport"/>
    <property type="evidence" value="ECO:0007669"/>
    <property type="project" value="TreeGrafter"/>
</dbReference>
<proteinExistence type="inferred from homology"/>
<evidence type="ECO:0000313" key="13">
    <source>
        <dbReference type="Proteomes" id="UP001240777"/>
    </source>
</evidence>
<evidence type="ECO:0000313" key="11">
    <source>
        <dbReference type="EMBL" id="MDP2538762.1"/>
    </source>
</evidence>
<keyword evidence="5 8" id="KW-0812">Transmembrane</keyword>
<dbReference type="Pfam" id="PF00528">
    <property type="entry name" value="BPD_transp_1"/>
    <property type="match status" value="1"/>
</dbReference>
<reference evidence="11 13" key="1">
    <citation type="submission" date="2023-07" db="EMBL/GenBank/DDBJ databases">
        <title>Unpublished Manusciprt.</title>
        <authorList>
            <person name="Aydin F."/>
            <person name="Tarhane S."/>
            <person name="Saticioglu I.B."/>
            <person name="Karakaya E."/>
            <person name="Abay S."/>
            <person name="Guran O."/>
            <person name="Bozkurt E."/>
            <person name="Uzum N."/>
            <person name="Olgun K."/>
            <person name="Jablonski D."/>
        </authorList>
    </citation>
    <scope>NUCLEOTIDE SEQUENCE</scope>
    <source>
        <strain evidence="13">faydin-H75</strain>
        <strain evidence="11">Faydin-H76</strain>
    </source>
</reference>
<evidence type="ECO:0000256" key="7">
    <source>
        <dbReference type="ARBA" id="ARBA00023136"/>
    </source>
</evidence>
<dbReference type="PANTHER" id="PTHR30614:SF36">
    <property type="entry name" value="ABC TRANSPORTER MEMBRANE-SPANNING PERMEASE-GLUTAMINE TRANSPORT"/>
    <property type="match status" value="1"/>
</dbReference>
<keyword evidence="13" id="KW-1185">Reference proteome</keyword>
<dbReference type="InterPro" id="IPR000515">
    <property type="entry name" value="MetI-like"/>
</dbReference>
<feature type="transmembrane region" description="Helical" evidence="8">
    <location>
        <begin position="85"/>
        <end position="103"/>
    </location>
</feature>
<evidence type="ECO:0000256" key="8">
    <source>
        <dbReference type="RuleBase" id="RU363032"/>
    </source>
</evidence>
<evidence type="ECO:0000256" key="1">
    <source>
        <dbReference type="ARBA" id="ARBA00004429"/>
    </source>
</evidence>
<keyword evidence="7 8" id="KW-0472">Membrane</keyword>
<dbReference type="Proteomes" id="UP001177258">
    <property type="component" value="Unassembled WGS sequence"/>
</dbReference>
<dbReference type="NCBIfam" id="TIGR01726">
    <property type="entry name" value="HEQRo_perm_3TM"/>
    <property type="match status" value="1"/>
</dbReference>
<comment type="subcellular location">
    <subcellularLocation>
        <location evidence="1">Cell inner membrane</location>
        <topology evidence="1">Multi-pass membrane protein</topology>
    </subcellularLocation>
    <subcellularLocation>
        <location evidence="8">Cell membrane</location>
        <topology evidence="8">Multi-pass membrane protein</topology>
    </subcellularLocation>
</comment>
<keyword evidence="6 8" id="KW-1133">Transmembrane helix</keyword>
<accession>A0AA90T9D9</accession>
<gene>
    <name evidence="10" type="ORF">Q5I04_04210</name>
    <name evidence="11" type="ORF">Q5I06_03055</name>
</gene>
<dbReference type="AlphaFoldDB" id="A0AA90T9D9"/>
<feature type="transmembrane region" description="Helical" evidence="8">
    <location>
        <begin position="193"/>
        <end position="213"/>
    </location>
</feature>
<name>A0AA90T9D9_9HELI</name>
<dbReference type="EMBL" id="JAUPEV010000005">
    <property type="protein sequence ID" value="MDO7253112.1"/>
    <property type="molecule type" value="Genomic_DNA"/>
</dbReference>
<dbReference type="EMBL" id="JAUYZK010000003">
    <property type="protein sequence ID" value="MDP2538762.1"/>
    <property type="molecule type" value="Genomic_DNA"/>
</dbReference>
<dbReference type="Gene3D" id="1.10.3720.10">
    <property type="entry name" value="MetI-like"/>
    <property type="match status" value="1"/>
</dbReference>
<feature type="transmembrane region" description="Helical" evidence="8">
    <location>
        <begin position="20"/>
        <end position="46"/>
    </location>
</feature>
<dbReference type="GO" id="GO:0043190">
    <property type="term" value="C:ATP-binding cassette (ABC) transporter complex"/>
    <property type="evidence" value="ECO:0007669"/>
    <property type="project" value="InterPro"/>
</dbReference>
<dbReference type="Proteomes" id="UP001240777">
    <property type="component" value="Unassembled WGS sequence"/>
</dbReference>
<organism evidence="11 12">
    <name type="scientific">Helicobacter cappadocius</name>
    <dbReference type="NCBI Taxonomy" id="3063998"/>
    <lineage>
        <taxon>Bacteria</taxon>
        <taxon>Pseudomonadati</taxon>
        <taxon>Campylobacterota</taxon>
        <taxon>Epsilonproteobacteria</taxon>
        <taxon>Campylobacterales</taxon>
        <taxon>Helicobacteraceae</taxon>
        <taxon>Helicobacter</taxon>
    </lineage>
</organism>
<comment type="similarity">
    <text evidence="2">Belongs to the binding-protein-dependent transport system permease family. HisMQ subfamily.</text>
</comment>
<feature type="transmembrane region" description="Helical" evidence="8">
    <location>
        <begin position="58"/>
        <end position="79"/>
    </location>
</feature>
<evidence type="ECO:0000313" key="12">
    <source>
        <dbReference type="Proteomes" id="UP001177258"/>
    </source>
</evidence>
<dbReference type="InterPro" id="IPR043429">
    <property type="entry name" value="ArtM/GltK/GlnP/TcyL/YhdX-like"/>
</dbReference>
<evidence type="ECO:0000256" key="5">
    <source>
        <dbReference type="ARBA" id="ARBA00022692"/>
    </source>
</evidence>
<evidence type="ECO:0000313" key="10">
    <source>
        <dbReference type="EMBL" id="MDO7253112.1"/>
    </source>
</evidence>
<keyword evidence="4" id="KW-1003">Cell membrane</keyword>
<dbReference type="PROSITE" id="PS50928">
    <property type="entry name" value="ABC_TM1"/>
    <property type="match status" value="1"/>
</dbReference>
<dbReference type="InterPro" id="IPR010065">
    <property type="entry name" value="AA_ABC_transptr_permease_3TM"/>
</dbReference>
<feature type="domain" description="ABC transmembrane type-1" evidence="9">
    <location>
        <begin position="20"/>
        <end position="214"/>
    </location>
</feature>
<dbReference type="SUPFAM" id="SSF161098">
    <property type="entry name" value="MetI-like"/>
    <property type="match status" value="1"/>
</dbReference>
<evidence type="ECO:0000256" key="3">
    <source>
        <dbReference type="ARBA" id="ARBA00022448"/>
    </source>
</evidence>
<dbReference type="GO" id="GO:0022857">
    <property type="term" value="F:transmembrane transporter activity"/>
    <property type="evidence" value="ECO:0007669"/>
    <property type="project" value="InterPro"/>
</dbReference>
<evidence type="ECO:0000256" key="6">
    <source>
        <dbReference type="ARBA" id="ARBA00022989"/>
    </source>
</evidence>
<dbReference type="PANTHER" id="PTHR30614">
    <property type="entry name" value="MEMBRANE COMPONENT OF AMINO ACID ABC TRANSPORTER"/>
    <property type="match status" value="1"/>
</dbReference>
<keyword evidence="3 8" id="KW-0813">Transport</keyword>
<comment type="caution">
    <text evidence="11">The sequence shown here is derived from an EMBL/GenBank/DDBJ whole genome shotgun (WGS) entry which is preliminary data.</text>
</comment>
<dbReference type="CDD" id="cd06261">
    <property type="entry name" value="TM_PBP2"/>
    <property type="match status" value="1"/>
</dbReference>
<evidence type="ECO:0000256" key="2">
    <source>
        <dbReference type="ARBA" id="ARBA00010072"/>
    </source>
</evidence>
<dbReference type="InterPro" id="IPR035906">
    <property type="entry name" value="MetI-like_sf"/>
</dbReference>
<reference evidence="10 12" key="3">
    <citation type="journal article" date="2024" name="Syst. Appl. Microbiol.">
        <title>Helicobacter cappadocius sp. nov., from lizards: The first psychrotrophic Helicobacter species.</title>
        <authorList>
            <person name="Aydin F."/>
            <person name="Tarhane S."/>
            <person name="Karakaya E."/>
            <person name="Abay S."/>
            <person name="Kayman T."/>
            <person name="Guran O."/>
            <person name="Bozkurt E."/>
            <person name="Uzum N."/>
            <person name="Avci A."/>
            <person name="Olgun K."/>
            <person name="Jablonski D."/>
            <person name="Guran C."/>
            <person name="Burcin Saticioglu I."/>
        </authorList>
    </citation>
    <scope>NUCLEOTIDE SEQUENCE [LARGE SCALE GENOMIC DNA]</scope>
    <source>
        <strain evidence="10">Faydin-H75</strain>
        <strain evidence="12">faydin-H76</strain>
    </source>
</reference>
<evidence type="ECO:0000256" key="4">
    <source>
        <dbReference type="ARBA" id="ARBA00022475"/>
    </source>
</evidence>
<reference evidence="10" key="2">
    <citation type="submission" date="2023-07" db="EMBL/GenBank/DDBJ databases">
        <authorList>
            <person name="Aydin F."/>
            <person name="Tarhane S."/>
            <person name="Saticioglu I.B."/>
            <person name="Karakaya E."/>
            <person name="Abay S."/>
            <person name="Guran O."/>
            <person name="Bozkurt E."/>
            <person name="Uzum N."/>
            <person name="Olgun K."/>
            <person name="Jablonski D."/>
        </authorList>
    </citation>
    <scope>NUCLEOTIDE SEQUENCE</scope>
    <source>
        <strain evidence="10">Faydin-H75</strain>
    </source>
</reference>
<protein>
    <submittedName>
        <fullName evidence="11">Amino acid ABC transporter permease</fullName>
    </submittedName>
</protein>